<protein>
    <submittedName>
        <fullName evidence="1">Uncharacterized protein</fullName>
    </submittedName>
</protein>
<evidence type="ECO:0000313" key="1">
    <source>
        <dbReference type="EMBL" id="OWK45640.1"/>
    </source>
</evidence>
<reference evidence="2" key="1">
    <citation type="submission" date="2017-06" db="EMBL/GenBank/DDBJ databases">
        <title>Genome analysis of Fimbriiglobus ruber SP5, the first member of the order Planctomycetales with confirmed chitinolytic capability.</title>
        <authorList>
            <person name="Ravin N.V."/>
            <person name="Rakitin A.L."/>
            <person name="Ivanova A.A."/>
            <person name="Beletsky A.V."/>
            <person name="Kulichevskaya I.S."/>
            <person name="Mardanov A.V."/>
            <person name="Dedysh S.N."/>
        </authorList>
    </citation>
    <scope>NUCLEOTIDE SEQUENCE [LARGE SCALE GENOMIC DNA]</scope>
    <source>
        <strain evidence="2">SP5</strain>
    </source>
</reference>
<proteinExistence type="predicted"/>
<name>A0A225DVS6_9BACT</name>
<comment type="caution">
    <text evidence="1">The sequence shown here is derived from an EMBL/GenBank/DDBJ whole genome shotgun (WGS) entry which is preliminary data.</text>
</comment>
<dbReference type="Proteomes" id="UP000214646">
    <property type="component" value="Unassembled WGS sequence"/>
</dbReference>
<gene>
    <name evidence="1" type="ORF">FRUB_01971</name>
</gene>
<sequence>MGSTQATEPSERVKKQLKSDNYSVAWEAPDAYDPGATLEIGYGSGHGFNLGWVRFLPGKDGVDVLSIQFGEGRHPYESKWPPDRAPVAVKKARLKTDAYAELLRDLAVVEAATLKAAKLGNSFTTSSNDFWVYARLTADKKALFDQEWAGYWGSISEVKFAKPQASAALAREAIKGLDFKDHSLTADERAWASEKFVRDWKNFKDLEAHWWVRERYIVTIGVVGDAAALPVLRDILGGDPKKRDVYHAINAITRITKKDVREKPVEEMDVEKTRRKVLEMLRDAK</sequence>
<keyword evidence="2" id="KW-1185">Reference proteome</keyword>
<evidence type="ECO:0000313" key="2">
    <source>
        <dbReference type="Proteomes" id="UP000214646"/>
    </source>
</evidence>
<dbReference type="EMBL" id="NIDE01000002">
    <property type="protein sequence ID" value="OWK45640.1"/>
    <property type="molecule type" value="Genomic_DNA"/>
</dbReference>
<dbReference type="AlphaFoldDB" id="A0A225DVS6"/>
<organism evidence="1 2">
    <name type="scientific">Fimbriiglobus ruber</name>
    <dbReference type="NCBI Taxonomy" id="1908690"/>
    <lineage>
        <taxon>Bacteria</taxon>
        <taxon>Pseudomonadati</taxon>
        <taxon>Planctomycetota</taxon>
        <taxon>Planctomycetia</taxon>
        <taxon>Gemmatales</taxon>
        <taxon>Gemmataceae</taxon>
        <taxon>Fimbriiglobus</taxon>
    </lineage>
</organism>
<accession>A0A225DVS6</accession>